<feature type="domain" description="Calcineurin-like phosphoesterase" evidence="3">
    <location>
        <begin position="1"/>
        <end position="149"/>
    </location>
</feature>
<evidence type="ECO:0000256" key="1">
    <source>
        <dbReference type="ARBA" id="ARBA00008950"/>
    </source>
</evidence>
<sequence>MKILLLSDTHSYIDDRIINYAQQADEIWHAGDIGDLKVTDALKKIKPLRAVYGNIDDKEARLEFPLNNRFMCEGMDVWITHIGGYPDKYNIEIRDEIKRNPPQIFICGHSHILKVQFDKKLNCLHLNPGACGTHGFHQIRTMLRFEINEGKISNLEVIELGLRAANR</sequence>
<evidence type="ECO:0000313" key="4">
    <source>
        <dbReference type="EMBL" id="RRJ92675.1"/>
    </source>
</evidence>
<dbReference type="SUPFAM" id="SSF56300">
    <property type="entry name" value="Metallo-dependent phosphatases"/>
    <property type="match status" value="1"/>
</dbReference>
<dbReference type="Proteomes" id="UP000275719">
    <property type="component" value="Unassembled WGS sequence"/>
</dbReference>
<dbReference type="NCBIfam" id="TIGR00040">
    <property type="entry name" value="yfcE"/>
    <property type="match status" value="1"/>
</dbReference>
<dbReference type="Gene3D" id="3.60.21.10">
    <property type="match status" value="1"/>
</dbReference>
<dbReference type="GO" id="GO:0046872">
    <property type="term" value="F:metal ion binding"/>
    <property type="evidence" value="ECO:0007669"/>
    <property type="project" value="UniProtKB-KW"/>
</dbReference>
<accession>A0A3P3WBY3</accession>
<comment type="caution">
    <text evidence="4">The sequence shown here is derived from an EMBL/GenBank/DDBJ whole genome shotgun (WGS) entry which is preliminary data.</text>
</comment>
<evidence type="ECO:0000313" key="5">
    <source>
        <dbReference type="Proteomes" id="UP000275719"/>
    </source>
</evidence>
<dbReference type="EMBL" id="RQVQ01000004">
    <property type="protein sequence ID" value="RRJ92675.1"/>
    <property type="molecule type" value="Genomic_DNA"/>
</dbReference>
<dbReference type="OrthoDB" id="9785951at2"/>
<name>A0A3P3WBY3_9FLAO</name>
<evidence type="ECO:0000259" key="3">
    <source>
        <dbReference type="Pfam" id="PF12850"/>
    </source>
</evidence>
<reference evidence="4 5" key="1">
    <citation type="submission" date="2018-11" db="EMBL/GenBank/DDBJ databases">
        <title>Flavobacterium sp. nov., YIM 102701-2 draft genome.</title>
        <authorList>
            <person name="Li G."/>
            <person name="Jiang Y."/>
        </authorList>
    </citation>
    <scope>NUCLEOTIDE SEQUENCE [LARGE SCALE GENOMIC DNA]</scope>
    <source>
        <strain evidence="4 5">YIM 102701-2</strain>
    </source>
</reference>
<dbReference type="InterPro" id="IPR000979">
    <property type="entry name" value="Phosphodiesterase_MJ0936/Vps29"/>
</dbReference>
<dbReference type="EC" id="3.1.4.-" evidence="2"/>
<keyword evidence="5" id="KW-1185">Reference proteome</keyword>
<comment type="cofactor">
    <cofactor evidence="2">
        <name>a divalent metal cation</name>
        <dbReference type="ChEBI" id="CHEBI:60240"/>
    </cofactor>
</comment>
<protein>
    <recommendedName>
        <fullName evidence="2">Phosphoesterase</fullName>
        <ecNumber evidence="2">3.1.4.-</ecNumber>
    </recommendedName>
</protein>
<dbReference type="InterPro" id="IPR029052">
    <property type="entry name" value="Metallo-depent_PP-like"/>
</dbReference>
<dbReference type="AlphaFoldDB" id="A0A3P3WBY3"/>
<dbReference type="RefSeq" id="WP_125017074.1">
    <property type="nucleotide sequence ID" value="NZ_RQVQ01000004.1"/>
</dbReference>
<organism evidence="4 5">
    <name type="scientific">Paenimyroides tangerinum</name>
    <dbReference type="NCBI Taxonomy" id="2488728"/>
    <lineage>
        <taxon>Bacteria</taxon>
        <taxon>Pseudomonadati</taxon>
        <taxon>Bacteroidota</taxon>
        <taxon>Flavobacteriia</taxon>
        <taxon>Flavobacteriales</taxon>
        <taxon>Flavobacteriaceae</taxon>
        <taxon>Paenimyroides</taxon>
    </lineage>
</organism>
<dbReference type="Pfam" id="PF12850">
    <property type="entry name" value="Metallophos_2"/>
    <property type="match status" value="1"/>
</dbReference>
<proteinExistence type="inferred from homology"/>
<keyword evidence="2" id="KW-0479">Metal-binding</keyword>
<evidence type="ECO:0000256" key="2">
    <source>
        <dbReference type="RuleBase" id="RU362039"/>
    </source>
</evidence>
<gene>
    <name evidence="4" type="ORF">EG240_02510</name>
</gene>
<comment type="similarity">
    <text evidence="1 2">Belongs to the metallophosphoesterase superfamily. YfcE family.</text>
</comment>
<dbReference type="GO" id="GO:0016787">
    <property type="term" value="F:hydrolase activity"/>
    <property type="evidence" value="ECO:0007669"/>
    <property type="project" value="UniProtKB-UniRule"/>
</dbReference>
<dbReference type="InterPro" id="IPR024654">
    <property type="entry name" value="Calcineurin-like_PHP_lpxH"/>
</dbReference>